<dbReference type="EMBL" id="CP022579">
    <property type="protein sequence ID" value="QEL64105.1"/>
    <property type="molecule type" value="Genomic_DNA"/>
</dbReference>
<dbReference type="InterPro" id="IPR005467">
    <property type="entry name" value="His_kinase_dom"/>
</dbReference>
<dbReference type="PRINTS" id="PR00344">
    <property type="entry name" value="BCTRLSENSOR"/>
</dbReference>
<dbReference type="SUPFAM" id="SSF47384">
    <property type="entry name" value="Homodimeric domain of signal transducing histidine kinase"/>
    <property type="match status" value="1"/>
</dbReference>
<dbReference type="CDD" id="cd00082">
    <property type="entry name" value="HisKA"/>
    <property type="match status" value="1"/>
</dbReference>
<sequence length="514" mass="55759">MPDRADLTDPSGVSAAPPDAEPEGTAPPRRRRSLRRTLLIYLLAPLGAALAVNTAVTYRTALDSANQAYDRTLQGALLAISERVTVDDGLIRIDLPYSALEMLENDFQDRIYYRVSHPEQGEITGYPDLPEPLPGKRFGISRAISGEASSDEVHNRKPFFYETAYHGEHLRIAAQWRPLFYPGIRGPLLIQIGETQGARNQLARQLLLESLVKEGVLIVFAALLIAFGVLHALGPLRRLRHEVAARDPLDLSPLAADNVPSEVTPLVDAVNAHTARVRQLTDAQRQFIDDAAHQLKTPLAIIKSQADLAQRETDPLRLQRMVGDIGQTATATARLVQQLLTLARSDAAPPASQVLNLTELARQVTFDWLPQALARRIDLGFAGEVPCPVRGDEVLLRELVANLIDNALRYTPAGGVVTVEVSVERKTATNADKAVVLRVDDSGPGIGVDERERVFDRFYRPAGSSAPGNGLGLAIVRAIARRHGGEVGLDDGPEGRGLRVTVHLPAVGGENDAA</sequence>
<dbReference type="RefSeq" id="WP_187775291.1">
    <property type="nucleotide sequence ID" value="NZ_CP022579.1"/>
</dbReference>
<dbReference type="KEGG" id="otr:OTERR_06290"/>
<keyword evidence="6 12" id="KW-0812">Transmembrane</keyword>
<dbReference type="SMART" id="SM00388">
    <property type="entry name" value="HisKA"/>
    <property type="match status" value="1"/>
</dbReference>
<dbReference type="Pfam" id="PF00512">
    <property type="entry name" value="HisKA"/>
    <property type="match status" value="1"/>
</dbReference>
<keyword evidence="5" id="KW-0808">Transferase</keyword>
<dbReference type="InterPro" id="IPR050428">
    <property type="entry name" value="TCS_sensor_his_kinase"/>
</dbReference>
<evidence type="ECO:0000256" key="1">
    <source>
        <dbReference type="ARBA" id="ARBA00000085"/>
    </source>
</evidence>
<dbReference type="Gene3D" id="3.30.565.10">
    <property type="entry name" value="Histidine kinase-like ATPase, C-terminal domain"/>
    <property type="match status" value="1"/>
</dbReference>
<dbReference type="PROSITE" id="PS50885">
    <property type="entry name" value="HAMP"/>
    <property type="match status" value="1"/>
</dbReference>
<evidence type="ECO:0000256" key="2">
    <source>
        <dbReference type="ARBA" id="ARBA00004370"/>
    </source>
</evidence>
<dbReference type="PANTHER" id="PTHR45436">
    <property type="entry name" value="SENSOR HISTIDINE KINASE YKOH"/>
    <property type="match status" value="1"/>
</dbReference>
<dbReference type="PANTHER" id="PTHR45436:SF1">
    <property type="entry name" value="SENSOR PROTEIN QSEC"/>
    <property type="match status" value="1"/>
</dbReference>
<name>A0A5C1E618_9RHOO</name>
<proteinExistence type="predicted"/>
<dbReference type="InterPro" id="IPR003660">
    <property type="entry name" value="HAMP_dom"/>
</dbReference>
<evidence type="ECO:0000256" key="7">
    <source>
        <dbReference type="ARBA" id="ARBA00022777"/>
    </source>
</evidence>
<dbReference type="PROSITE" id="PS50109">
    <property type="entry name" value="HIS_KIN"/>
    <property type="match status" value="1"/>
</dbReference>
<evidence type="ECO:0000256" key="3">
    <source>
        <dbReference type="ARBA" id="ARBA00012438"/>
    </source>
</evidence>
<evidence type="ECO:0000256" key="8">
    <source>
        <dbReference type="ARBA" id="ARBA00022989"/>
    </source>
</evidence>
<evidence type="ECO:0000256" key="11">
    <source>
        <dbReference type="SAM" id="MobiDB-lite"/>
    </source>
</evidence>
<dbReference type="AlphaFoldDB" id="A0A5C1E618"/>
<dbReference type="Pfam" id="PF02518">
    <property type="entry name" value="HATPase_c"/>
    <property type="match status" value="1"/>
</dbReference>
<keyword evidence="7 15" id="KW-0418">Kinase</keyword>
<evidence type="ECO:0000256" key="4">
    <source>
        <dbReference type="ARBA" id="ARBA00022553"/>
    </source>
</evidence>
<keyword evidence="8 12" id="KW-1133">Transmembrane helix</keyword>
<keyword evidence="16" id="KW-1185">Reference proteome</keyword>
<accession>A0A5C1E618</accession>
<dbReference type="InterPro" id="IPR036890">
    <property type="entry name" value="HATPase_C_sf"/>
</dbReference>
<organism evidence="15 16">
    <name type="scientific">Oryzomicrobium terrae</name>
    <dbReference type="NCBI Taxonomy" id="1735038"/>
    <lineage>
        <taxon>Bacteria</taxon>
        <taxon>Pseudomonadati</taxon>
        <taxon>Pseudomonadota</taxon>
        <taxon>Betaproteobacteria</taxon>
        <taxon>Rhodocyclales</taxon>
        <taxon>Rhodocyclaceae</taxon>
        <taxon>Oryzomicrobium</taxon>
    </lineage>
</organism>
<dbReference type="InterPro" id="IPR003661">
    <property type="entry name" value="HisK_dim/P_dom"/>
</dbReference>
<keyword evidence="9" id="KW-0902">Two-component regulatory system</keyword>
<dbReference type="GO" id="GO:0000155">
    <property type="term" value="F:phosphorelay sensor kinase activity"/>
    <property type="evidence" value="ECO:0007669"/>
    <property type="project" value="InterPro"/>
</dbReference>
<protein>
    <recommendedName>
        <fullName evidence="3">histidine kinase</fullName>
        <ecNumber evidence="3">2.7.13.3</ecNumber>
    </recommendedName>
</protein>
<evidence type="ECO:0000259" key="13">
    <source>
        <dbReference type="PROSITE" id="PS50109"/>
    </source>
</evidence>
<reference evidence="15 16" key="1">
    <citation type="submission" date="2017-07" db="EMBL/GenBank/DDBJ databases">
        <title>Complete genome sequence of Oryzomicrobium terrae TPP412.</title>
        <authorList>
            <person name="Chiu L.-W."/>
            <person name="Lo K.-J."/>
            <person name="Tsai Y.-M."/>
            <person name="Lin S.-S."/>
            <person name="Kuo C.-H."/>
            <person name="Liu C.-T."/>
        </authorList>
    </citation>
    <scope>NUCLEOTIDE SEQUENCE [LARGE SCALE GENOMIC DNA]</scope>
    <source>
        <strain evidence="15 16">TPP412</strain>
    </source>
</reference>
<dbReference type="SMART" id="SM00387">
    <property type="entry name" value="HATPase_c"/>
    <property type="match status" value="1"/>
</dbReference>
<dbReference type="Proteomes" id="UP000323671">
    <property type="component" value="Chromosome"/>
</dbReference>
<evidence type="ECO:0000313" key="16">
    <source>
        <dbReference type="Proteomes" id="UP000323671"/>
    </source>
</evidence>
<dbReference type="EC" id="2.7.13.3" evidence="3"/>
<evidence type="ECO:0000259" key="14">
    <source>
        <dbReference type="PROSITE" id="PS50885"/>
    </source>
</evidence>
<dbReference type="SUPFAM" id="SSF55874">
    <property type="entry name" value="ATPase domain of HSP90 chaperone/DNA topoisomerase II/histidine kinase"/>
    <property type="match status" value="1"/>
</dbReference>
<feature type="transmembrane region" description="Helical" evidence="12">
    <location>
        <begin position="38"/>
        <end position="58"/>
    </location>
</feature>
<keyword evidence="4" id="KW-0597">Phosphoprotein</keyword>
<evidence type="ECO:0000256" key="6">
    <source>
        <dbReference type="ARBA" id="ARBA00022692"/>
    </source>
</evidence>
<dbReference type="Pfam" id="PF08521">
    <property type="entry name" value="2CSK_N"/>
    <property type="match status" value="1"/>
</dbReference>
<dbReference type="GO" id="GO:0005886">
    <property type="term" value="C:plasma membrane"/>
    <property type="evidence" value="ECO:0007669"/>
    <property type="project" value="TreeGrafter"/>
</dbReference>
<evidence type="ECO:0000256" key="10">
    <source>
        <dbReference type="ARBA" id="ARBA00023136"/>
    </source>
</evidence>
<keyword evidence="10 12" id="KW-0472">Membrane</keyword>
<feature type="domain" description="Histidine kinase" evidence="13">
    <location>
        <begin position="290"/>
        <end position="508"/>
    </location>
</feature>
<dbReference type="InterPro" id="IPR036097">
    <property type="entry name" value="HisK_dim/P_sf"/>
</dbReference>
<comment type="subcellular location">
    <subcellularLocation>
        <location evidence="2">Membrane</location>
    </subcellularLocation>
</comment>
<dbReference type="InterPro" id="IPR004358">
    <property type="entry name" value="Sig_transdc_His_kin-like_C"/>
</dbReference>
<feature type="domain" description="HAMP" evidence="14">
    <location>
        <begin position="230"/>
        <end position="282"/>
    </location>
</feature>
<evidence type="ECO:0000256" key="12">
    <source>
        <dbReference type="SAM" id="Phobius"/>
    </source>
</evidence>
<dbReference type="InterPro" id="IPR013727">
    <property type="entry name" value="2CSK_N"/>
</dbReference>
<evidence type="ECO:0000256" key="9">
    <source>
        <dbReference type="ARBA" id="ARBA00023012"/>
    </source>
</evidence>
<evidence type="ECO:0000313" key="15">
    <source>
        <dbReference type="EMBL" id="QEL64105.1"/>
    </source>
</evidence>
<feature type="region of interest" description="Disordered" evidence="11">
    <location>
        <begin position="1"/>
        <end position="30"/>
    </location>
</feature>
<evidence type="ECO:0000256" key="5">
    <source>
        <dbReference type="ARBA" id="ARBA00022679"/>
    </source>
</evidence>
<dbReference type="Gene3D" id="1.10.287.130">
    <property type="match status" value="1"/>
</dbReference>
<dbReference type="InterPro" id="IPR003594">
    <property type="entry name" value="HATPase_dom"/>
</dbReference>
<comment type="catalytic activity">
    <reaction evidence="1">
        <text>ATP + protein L-histidine = ADP + protein N-phospho-L-histidine.</text>
        <dbReference type="EC" id="2.7.13.3"/>
    </reaction>
</comment>
<gene>
    <name evidence="15" type="primary">tctE</name>
    <name evidence="15" type="ORF">OTERR_06290</name>
</gene>